<evidence type="ECO:0000313" key="3">
    <source>
        <dbReference type="Proteomes" id="UP000811609"/>
    </source>
</evidence>
<keyword evidence="3" id="KW-1185">Reference proteome</keyword>
<dbReference type="EMBL" id="CM031809">
    <property type="protein sequence ID" value="KAG6667178.1"/>
    <property type="molecule type" value="Genomic_DNA"/>
</dbReference>
<keyword evidence="1" id="KW-0472">Membrane</keyword>
<feature type="transmembrane region" description="Helical" evidence="1">
    <location>
        <begin position="7"/>
        <end position="27"/>
    </location>
</feature>
<name>A0A8T1RK19_CARIL</name>
<evidence type="ECO:0000313" key="2">
    <source>
        <dbReference type="EMBL" id="KAG6667178.1"/>
    </source>
</evidence>
<dbReference type="Proteomes" id="UP000811609">
    <property type="component" value="Chromosome 1"/>
</dbReference>
<proteinExistence type="predicted"/>
<comment type="caution">
    <text evidence="2">The sequence shown here is derived from an EMBL/GenBank/DDBJ whole genome shotgun (WGS) entry which is preliminary data.</text>
</comment>
<feature type="transmembrane region" description="Helical" evidence="1">
    <location>
        <begin position="56"/>
        <end position="76"/>
    </location>
</feature>
<organism evidence="2 3">
    <name type="scientific">Carya illinoinensis</name>
    <name type="common">Pecan</name>
    <dbReference type="NCBI Taxonomy" id="32201"/>
    <lineage>
        <taxon>Eukaryota</taxon>
        <taxon>Viridiplantae</taxon>
        <taxon>Streptophyta</taxon>
        <taxon>Embryophyta</taxon>
        <taxon>Tracheophyta</taxon>
        <taxon>Spermatophyta</taxon>
        <taxon>Magnoliopsida</taxon>
        <taxon>eudicotyledons</taxon>
        <taxon>Gunneridae</taxon>
        <taxon>Pentapetalae</taxon>
        <taxon>rosids</taxon>
        <taxon>fabids</taxon>
        <taxon>Fagales</taxon>
        <taxon>Juglandaceae</taxon>
        <taxon>Carya</taxon>
    </lineage>
</organism>
<reference evidence="2" key="1">
    <citation type="submission" date="2020-12" db="EMBL/GenBank/DDBJ databases">
        <title>WGS assembly of Carya illinoinensis cv. Pawnee.</title>
        <authorList>
            <person name="Platts A."/>
            <person name="Shu S."/>
            <person name="Wright S."/>
            <person name="Barry K."/>
            <person name="Edger P."/>
            <person name="Pires J.C."/>
            <person name="Schmutz J."/>
        </authorList>
    </citation>
    <scope>NUCLEOTIDE SEQUENCE</scope>
    <source>
        <tissue evidence="2">Leaf</tissue>
    </source>
</reference>
<sequence length="189" mass="21314">MTSSMKTALRIISLAVFLGWVIVWVLFPTKTYKQARTPALNSKLNSTYFGKQGTNLLLFTFPIILIAVLGCVYLHVQNQAKNMNSKRVVTSNRLAFWRRPVLVMAPLGIVTAVELAFAAMFVVLLIWSLSNYLYVSFGLLRMHKAGEKVWQAKFRSVSLRLGVCWKHMLGISLLSCDSRFFNIASCMLG</sequence>
<keyword evidence="1" id="KW-0812">Transmembrane</keyword>
<keyword evidence="1" id="KW-1133">Transmembrane helix</keyword>
<accession>A0A8T1RK19</accession>
<dbReference type="AlphaFoldDB" id="A0A8T1RK19"/>
<protein>
    <submittedName>
        <fullName evidence="2">Uncharacterized protein</fullName>
    </submittedName>
</protein>
<feature type="transmembrane region" description="Helical" evidence="1">
    <location>
        <begin position="119"/>
        <end position="140"/>
    </location>
</feature>
<feature type="transmembrane region" description="Helical" evidence="1">
    <location>
        <begin position="96"/>
        <end position="113"/>
    </location>
</feature>
<evidence type="ECO:0000256" key="1">
    <source>
        <dbReference type="SAM" id="Phobius"/>
    </source>
</evidence>
<gene>
    <name evidence="2" type="ORF">CIPAW_01G082900</name>
</gene>